<evidence type="ECO:0008006" key="4">
    <source>
        <dbReference type="Google" id="ProtNLM"/>
    </source>
</evidence>
<dbReference type="RefSeq" id="WP_275418253.1">
    <property type="nucleotide sequence ID" value="NZ_CP106878.1"/>
</dbReference>
<keyword evidence="3" id="KW-1185">Reference proteome</keyword>
<reference evidence="2" key="1">
    <citation type="submission" date="2022-09" db="EMBL/GenBank/DDBJ databases">
        <title>Complete Genomes of Fervidibacillus albus and Fervidibacillus halotolerans isolated from tidal flat sediments.</title>
        <authorList>
            <person name="Kwon K.K."/>
            <person name="Yang S.-H."/>
            <person name="Park M.J."/>
            <person name="Oh H.-M."/>
        </authorList>
    </citation>
    <scope>NUCLEOTIDE SEQUENCE</scope>
    <source>
        <strain evidence="2">MEBiC13591</strain>
    </source>
</reference>
<feature type="transmembrane region" description="Helical" evidence="1">
    <location>
        <begin position="136"/>
        <end position="157"/>
    </location>
</feature>
<name>A0A9E8LVY5_9BACI</name>
<dbReference type="AlphaFoldDB" id="A0A9E8LVY5"/>
<feature type="transmembrane region" description="Helical" evidence="1">
    <location>
        <begin position="12"/>
        <end position="33"/>
    </location>
</feature>
<dbReference type="EMBL" id="CP106878">
    <property type="protein sequence ID" value="WAA10462.1"/>
    <property type="molecule type" value="Genomic_DNA"/>
</dbReference>
<keyword evidence="1" id="KW-0472">Membrane</keyword>
<evidence type="ECO:0000313" key="3">
    <source>
        <dbReference type="Proteomes" id="UP001164718"/>
    </source>
</evidence>
<gene>
    <name evidence="2" type="ORF">OE104_03800</name>
</gene>
<protein>
    <recommendedName>
        <fullName evidence="4">Mg2+ and Co2+ transporter CorB</fullName>
    </recommendedName>
</protein>
<accession>A0A9E8LVY5</accession>
<keyword evidence="1" id="KW-1133">Transmembrane helix</keyword>
<evidence type="ECO:0000256" key="1">
    <source>
        <dbReference type="SAM" id="Phobius"/>
    </source>
</evidence>
<feature type="transmembrane region" description="Helical" evidence="1">
    <location>
        <begin position="39"/>
        <end position="62"/>
    </location>
</feature>
<keyword evidence="1" id="KW-0812">Transmembrane</keyword>
<dbReference type="KEGG" id="faf:OE104_03800"/>
<organism evidence="2 3">
    <name type="scientific">Fervidibacillus albus</name>
    <dbReference type="NCBI Taxonomy" id="2980026"/>
    <lineage>
        <taxon>Bacteria</taxon>
        <taxon>Bacillati</taxon>
        <taxon>Bacillota</taxon>
        <taxon>Bacilli</taxon>
        <taxon>Bacillales</taxon>
        <taxon>Bacillaceae</taxon>
        <taxon>Fervidibacillus</taxon>
    </lineage>
</organism>
<proteinExistence type="predicted"/>
<evidence type="ECO:0000313" key="2">
    <source>
        <dbReference type="EMBL" id="WAA10462.1"/>
    </source>
</evidence>
<dbReference type="Proteomes" id="UP001164718">
    <property type="component" value="Chromosome"/>
</dbReference>
<sequence>MRKTLQNSLKWSITIAVITFVLAAIFSILSNYILDGVTWIVGMIVVFVIVLIGILFDMIGIASTSADEIPFHSMAANKVYGSKYAIRIVRNADRVASFCNDVIGDIAGIISGTASAIVILQLSFRFAIDNGSVEEYAISVLFTSLIASFTVGGKAFGKTFAINYSKQIILQAGKLFQFLDEKFHIVIIKENRKR</sequence>
<feature type="transmembrane region" description="Helical" evidence="1">
    <location>
        <begin position="102"/>
        <end position="124"/>
    </location>
</feature>